<dbReference type="AlphaFoldDB" id="A0A6A6P9G6"/>
<gene>
    <name evidence="1" type="ORF">BDY21DRAFT_164671</name>
</gene>
<name>A0A6A6P9G6_9PEZI</name>
<accession>A0A6A6P9G6</accession>
<evidence type="ECO:0000313" key="2">
    <source>
        <dbReference type="Proteomes" id="UP000799766"/>
    </source>
</evidence>
<reference evidence="1" key="1">
    <citation type="journal article" date="2020" name="Stud. Mycol.">
        <title>101 Dothideomycetes genomes: a test case for predicting lifestyles and emergence of pathogens.</title>
        <authorList>
            <person name="Haridas S."/>
            <person name="Albert R."/>
            <person name="Binder M."/>
            <person name="Bloem J."/>
            <person name="Labutti K."/>
            <person name="Salamov A."/>
            <person name="Andreopoulos B."/>
            <person name="Baker S."/>
            <person name="Barry K."/>
            <person name="Bills G."/>
            <person name="Bluhm B."/>
            <person name="Cannon C."/>
            <person name="Castanera R."/>
            <person name="Culley D."/>
            <person name="Daum C."/>
            <person name="Ezra D."/>
            <person name="Gonzalez J."/>
            <person name="Henrissat B."/>
            <person name="Kuo A."/>
            <person name="Liang C."/>
            <person name="Lipzen A."/>
            <person name="Lutzoni F."/>
            <person name="Magnuson J."/>
            <person name="Mondo S."/>
            <person name="Nolan M."/>
            <person name="Ohm R."/>
            <person name="Pangilinan J."/>
            <person name="Park H.-J."/>
            <person name="Ramirez L."/>
            <person name="Alfaro M."/>
            <person name="Sun H."/>
            <person name="Tritt A."/>
            <person name="Yoshinaga Y."/>
            <person name="Zwiers L.-H."/>
            <person name="Turgeon B."/>
            <person name="Goodwin S."/>
            <person name="Spatafora J."/>
            <person name="Crous P."/>
            <person name="Grigoriev I."/>
        </authorList>
    </citation>
    <scope>NUCLEOTIDE SEQUENCE</scope>
    <source>
        <strain evidence="1">ATCC 16933</strain>
    </source>
</reference>
<evidence type="ECO:0000313" key="1">
    <source>
        <dbReference type="EMBL" id="KAF2460427.1"/>
    </source>
</evidence>
<proteinExistence type="predicted"/>
<dbReference type="Proteomes" id="UP000799766">
    <property type="component" value="Unassembled WGS sequence"/>
</dbReference>
<sequence length="155" mass="17360">MARVHRRIQSVRNIGGLRGRLKRSIEYIHGLRDETSLRTELGCRWKHAQHHEALEAIQRPTASKSHGEARRVRAGRCLISIRSRARGGKTSSQLYWLSAHASLGGNSRDCHYPTAGKGEQIEAPYRYMRDPGQHAQRGRVAASGCWAERAGGHGF</sequence>
<keyword evidence="2" id="KW-1185">Reference proteome</keyword>
<dbReference type="EMBL" id="MU001673">
    <property type="protein sequence ID" value="KAF2460427.1"/>
    <property type="molecule type" value="Genomic_DNA"/>
</dbReference>
<protein>
    <submittedName>
        <fullName evidence="1">Uncharacterized protein</fullName>
    </submittedName>
</protein>
<organism evidence="1 2">
    <name type="scientific">Lineolata rhizophorae</name>
    <dbReference type="NCBI Taxonomy" id="578093"/>
    <lineage>
        <taxon>Eukaryota</taxon>
        <taxon>Fungi</taxon>
        <taxon>Dikarya</taxon>
        <taxon>Ascomycota</taxon>
        <taxon>Pezizomycotina</taxon>
        <taxon>Dothideomycetes</taxon>
        <taxon>Dothideomycetes incertae sedis</taxon>
        <taxon>Lineolatales</taxon>
        <taxon>Lineolataceae</taxon>
        <taxon>Lineolata</taxon>
    </lineage>
</organism>